<name>A0A410FV50_BIPS1</name>
<keyword evidence="6" id="KW-0645">Protease</keyword>
<dbReference type="GO" id="GO:0004177">
    <property type="term" value="F:aminopeptidase activity"/>
    <property type="evidence" value="ECO:0007669"/>
    <property type="project" value="UniProtKB-KW"/>
</dbReference>
<gene>
    <name evidence="6" type="ORF">BIP78_1086</name>
</gene>
<dbReference type="AlphaFoldDB" id="A0A410FV50"/>
<dbReference type="InterPro" id="IPR000994">
    <property type="entry name" value="Pept_M24"/>
</dbReference>
<accession>A0A410FV50</accession>
<evidence type="ECO:0000256" key="3">
    <source>
        <dbReference type="RuleBase" id="RU000590"/>
    </source>
</evidence>
<evidence type="ECO:0000256" key="1">
    <source>
        <dbReference type="ARBA" id="ARBA00022723"/>
    </source>
</evidence>
<dbReference type="PANTHER" id="PTHR46112">
    <property type="entry name" value="AMINOPEPTIDASE"/>
    <property type="match status" value="1"/>
</dbReference>
<dbReference type="InterPro" id="IPR000587">
    <property type="entry name" value="Creatinase_N"/>
</dbReference>
<dbReference type="KEGG" id="bih:BIP78_1086"/>
<reference evidence="7" key="1">
    <citation type="submission" date="2018-12" db="EMBL/GenBank/DDBJ databases">
        <title>Complete genome sequence of an uncultured bacterium of the candidate phylum Bipolaricaulota.</title>
        <authorList>
            <person name="Kadnikov V.V."/>
            <person name="Mardanov A.V."/>
            <person name="Beletsky A.V."/>
            <person name="Frank Y.A."/>
            <person name="Karnachuk O.V."/>
            <person name="Ravin N.V."/>
        </authorList>
    </citation>
    <scope>NUCLEOTIDE SEQUENCE [LARGE SCALE GENOMIC DNA]</scope>
</reference>
<keyword evidence="2" id="KW-0378">Hydrolase</keyword>
<proteinExistence type="inferred from homology"/>
<evidence type="ECO:0000259" key="5">
    <source>
        <dbReference type="Pfam" id="PF01321"/>
    </source>
</evidence>
<dbReference type="GO" id="GO:0046872">
    <property type="term" value="F:metal ion binding"/>
    <property type="evidence" value="ECO:0007669"/>
    <property type="project" value="UniProtKB-KW"/>
</dbReference>
<dbReference type="Pfam" id="PF01321">
    <property type="entry name" value="Creatinase_N"/>
    <property type="match status" value="1"/>
</dbReference>
<keyword evidence="6" id="KW-0031">Aminopeptidase</keyword>
<evidence type="ECO:0000313" key="7">
    <source>
        <dbReference type="Proteomes" id="UP000287233"/>
    </source>
</evidence>
<sequence>MDYAARRDELWRRAQERGLDAFLVINVEHSDGANLRYLTGFSGSAGSLIVGTQSLFVTDSRYTEQAGHEVVGLPTEETGPRWLAWLADKLGSLGVKRVGIGAHRTSVYVFQELARLAPGIEFIPQAGMVEDLRRVKSGEEIERIAAAARLTDEGLRWVVDRLAPGRRERDVALDLEVWFRRNGAEAVAFDLIVASGPGSAMPHYRPGGRKIAQGDVVLFDIGVQVDGYCSDLTRVVAVGAPAAEVREVYSLVLDANKAGLAAVRAGRPGKDVDAAARDRIARAGYGDRFGHGLGHGVGLEVHEAPGVGPVSEEALAVGNVVTIEPGVYLPGRFGVRIEDLVAVTEDGCRVLSSFPKDELLVV</sequence>
<dbReference type="Proteomes" id="UP000287233">
    <property type="component" value="Chromosome"/>
</dbReference>
<comment type="similarity">
    <text evidence="3">Belongs to the peptidase M24B family.</text>
</comment>
<protein>
    <submittedName>
        <fullName evidence="6">Aminopeptidase YpdF (MP-, MA-, MS-, AP-, NP-specific)</fullName>
    </submittedName>
</protein>
<keyword evidence="1 3" id="KW-0479">Metal-binding</keyword>
<evidence type="ECO:0000259" key="4">
    <source>
        <dbReference type="Pfam" id="PF00557"/>
    </source>
</evidence>
<dbReference type="InterPro" id="IPR036005">
    <property type="entry name" value="Creatinase/aminopeptidase-like"/>
</dbReference>
<dbReference type="EMBL" id="CP034928">
    <property type="protein sequence ID" value="QAA76852.1"/>
    <property type="molecule type" value="Genomic_DNA"/>
</dbReference>
<dbReference type="Gene3D" id="3.90.230.10">
    <property type="entry name" value="Creatinase/methionine aminopeptidase superfamily"/>
    <property type="match status" value="1"/>
</dbReference>
<dbReference type="SUPFAM" id="SSF55920">
    <property type="entry name" value="Creatinase/aminopeptidase"/>
    <property type="match status" value="1"/>
</dbReference>
<dbReference type="InterPro" id="IPR050659">
    <property type="entry name" value="Peptidase_M24B"/>
</dbReference>
<evidence type="ECO:0000256" key="2">
    <source>
        <dbReference type="ARBA" id="ARBA00022801"/>
    </source>
</evidence>
<organism evidence="6 7">
    <name type="scientific">Bipolaricaulis sibiricus</name>
    <dbReference type="NCBI Taxonomy" id="2501609"/>
    <lineage>
        <taxon>Bacteria</taxon>
        <taxon>Candidatus Bipolaricaulota</taxon>
        <taxon>Candidatus Bipolaricaulia</taxon>
        <taxon>Candidatus Bipolaricaulales</taxon>
        <taxon>Candidatus Bipolaricaulaceae</taxon>
        <taxon>Candidatus Bipolaricaulis</taxon>
    </lineage>
</organism>
<feature type="domain" description="Peptidase M24" evidence="4">
    <location>
        <begin position="142"/>
        <end position="345"/>
    </location>
</feature>
<dbReference type="InterPro" id="IPR029149">
    <property type="entry name" value="Creatin/AminoP/Spt16_N"/>
</dbReference>
<feature type="domain" description="Creatinase N-terminal" evidence="5">
    <location>
        <begin position="6"/>
        <end position="135"/>
    </location>
</feature>
<dbReference type="Gene3D" id="3.40.350.10">
    <property type="entry name" value="Creatinase/prolidase N-terminal domain"/>
    <property type="match status" value="1"/>
</dbReference>
<dbReference type="InterPro" id="IPR001131">
    <property type="entry name" value="Peptidase_M24B_aminopep-P_CS"/>
</dbReference>
<dbReference type="Pfam" id="PF00557">
    <property type="entry name" value="Peptidase_M24"/>
    <property type="match status" value="1"/>
</dbReference>
<dbReference type="SUPFAM" id="SSF53092">
    <property type="entry name" value="Creatinase/prolidase N-terminal domain"/>
    <property type="match status" value="1"/>
</dbReference>
<dbReference type="PANTHER" id="PTHR46112:SF3">
    <property type="entry name" value="AMINOPEPTIDASE YPDF"/>
    <property type="match status" value="1"/>
</dbReference>
<evidence type="ECO:0000313" key="6">
    <source>
        <dbReference type="EMBL" id="QAA76852.1"/>
    </source>
</evidence>
<dbReference type="PROSITE" id="PS00491">
    <property type="entry name" value="PROLINE_PEPTIDASE"/>
    <property type="match status" value="1"/>
</dbReference>